<keyword evidence="1 5" id="KW-0436">Ligase</keyword>
<name>A0ABD0L4B3_9CAEN</name>
<comment type="subunit">
    <text evidence="5">Subunit of the heterotrimeric GatCAB amidotransferase (AdT) complex, composed of A, B and C subunits.</text>
</comment>
<dbReference type="EC" id="6.3.5.7" evidence="5"/>
<dbReference type="GO" id="GO:0050567">
    <property type="term" value="F:glutaminyl-tRNA synthase (glutamine-hydrolyzing) activity"/>
    <property type="evidence" value="ECO:0007669"/>
    <property type="project" value="UniProtKB-UniRule"/>
</dbReference>
<dbReference type="GO" id="GO:0030956">
    <property type="term" value="C:glutamyl-tRNA(Gln) amidotransferase complex"/>
    <property type="evidence" value="ECO:0007669"/>
    <property type="project" value="UniProtKB-UniRule"/>
</dbReference>
<dbReference type="Proteomes" id="UP001519460">
    <property type="component" value="Unassembled WGS sequence"/>
</dbReference>
<dbReference type="Gene3D" id="3.90.1300.10">
    <property type="entry name" value="Amidase signature (AS) domain"/>
    <property type="match status" value="1"/>
</dbReference>
<evidence type="ECO:0000256" key="1">
    <source>
        <dbReference type="ARBA" id="ARBA00022598"/>
    </source>
</evidence>
<dbReference type="PANTHER" id="PTHR11895">
    <property type="entry name" value="TRANSAMIDASE"/>
    <property type="match status" value="1"/>
</dbReference>
<evidence type="ECO:0000256" key="5">
    <source>
        <dbReference type="HAMAP-Rule" id="MF_03150"/>
    </source>
</evidence>
<feature type="domain" description="Amidase" evidence="6">
    <location>
        <begin position="22"/>
        <end position="144"/>
    </location>
</feature>
<evidence type="ECO:0000313" key="7">
    <source>
        <dbReference type="EMBL" id="KAK7494285.1"/>
    </source>
</evidence>
<comment type="similarity">
    <text evidence="5">Belongs to the amidase family. GatA subfamily.</text>
</comment>
<keyword evidence="5" id="KW-0496">Mitochondrion</keyword>
<organism evidence="7 8">
    <name type="scientific">Batillaria attramentaria</name>
    <dbReference type="NCBI Taxonomy" id="370345"/>
    <lineage>
        <taxon>Eukaryota</taxon>
        <taxon>Metazoa</taxon>
        <taxon>Spiralia</taxon>
        <taxon>Lophotrochozoa</taxon>
        <taxon>Mollusca</taxon>
        <taxon>Gastropoda</taxon>
        <taxon>Caenogastropoda</taxon>
        <taxon>Sorbeoconcha</taxon>
        <taxon>Cerithioidea</taxon>
        <taxon>Batillariidae</taxon>
        <taxon>Batillaria</taxon>
    </lineage>
</organism>
<dbReference type="GO" id="GO:0032543">
    <property type="term" value="P:mitochondrial translation"/>
    <property type="evidence" value="ECO:0007669"/>
    <property type="project" value="UniProtKB-UniRule"/>
</dbReference>
<protein>
    <recommendedName>
        <fullName evidence="5">Glutamyl-tRNA(Gln) amidotransferase subunit A, mitochondrial</fullName>
        <shortName evidence="5">Glu-AdT subunit A</shortName>
        <ecNumber evidence="5">6.3.5.7</ecNumber>
    </recommendedName>
</protein>
<accession>A0ABD0L4B3</accession>
<dbReference type="HAMAP" id="MF_00120">
    <property type="entry name" value="GatA"/>
    <property type="match status" value="1"/>
</dbReference>
<dbReference type="Pfam" id="PF01425">
    <property type="entry name" value="Amidase"/>
    <property type="match status" value="2"/>
</dbReference>
<feature type="active site" description="Charge relay system" evidence="5">
    <location>
        <position position="216"/>
    </location>
</feature>
<keyword evidence="8" id="KW-1185">Reference proteome</keyword>
<reference evidence="7 8" key="1">
    <citation type="journal article" date="2023" name="Sci. Data">
        <title>Genome assembly of the Korean intertidal mud-creeper Batillaria attramentaria.</title>
        <authorList>
            <person name="Patra A.K."/>
            <person name="Ho P.T."/>
            <person name="Jun S."/>
            <person name="Lee S.J."/>
            <person name="Kim Y."/>
            <person name="Won Y.J."/>
        </authorList>
    </citation>
    <scope>NUCLEOTIDE SEQUENCE [LARGE SCALE GENOMIC DNA]</scope>
    <source>
        <strain evidence="7">Wonlab-2016</strain>
    </source>
</reference>
<dbReference type="AlphaFoldDB" id="A0ABD0L4B3"/>
<evidence type="ECO:0000256" key="4">
    <source>
        <dbReference type="ARBA" id="ARBA00022917"/>
    </source>
</evidence>
<comment type="catalytic activity">
    <reaction evidence="5">
        <text>L-glutamyl-tRNA(Gln) + L-glutamine + ATP + H2O = L-glutaminyl-tRNA(Gln) + L-glutamate + ADP + phosphate + H(+)</text>
        <dbReference type="Rhea" id="RHEA:17521"/>
        <dbReference type="Rhea" id="RHEA-COMP:9681"/>
        <dbReference type="Rhea" id="RHEA-COMP:9684"/>
        <dbReference type="ChEBI" id="CHEBI:15377"/>
        <dbReference type="ChEBI" id="CHEBI:15378"/>
        <dbReference type="ChEBI" id="CHEBI:29985"/>
        <dbReference type="ChEBI" id="CHEBI:30616"/>
        <dbReference type="ChEBI" id="CHEBI:43474"/>
        <dbReference type="ChEBI" id="CHEBI:58359"/>
        <dbReference type="ChEBI" id="CHEBI:78520"/>
        <dbReference type="ChEBI" id="CHEBI:78521"/>
        <dbReference type="ChEBI" id="CHEBI:456216"/>
        <dbReference type="EC" id="6.3.5.7"/>
    </reaction>
</comment>
<dbReference type="InterPro" id="IPR000120">
    <property type="entry name" value="Amidase"/>
</dbReference>
<dbReference type="InterPro" id="IPR023631">
    <property type="entry name" value="Amidase_dom"/>
</dbReference>
<sequence length="567" mass="62144">MTSLTVKEALSRLRDGRLNPQELCKQCLRRARKLTHLNIFITQTEEAAHKHAEASAYRLSKGNNTAHPLEGIPVAFKDNFCTRGIRTTCASHMLSNYRPPYSATMVQRMQNSGAVLVGKANMDEFAMGSGSIDSIAGPVKNPWTLLFQNTRQRSIANRQSACCRQNAPKDAASTSEELVVGRRGMHTAATEDIQLESASHRLAFVDDSDWLVTGGSSGGSAAAVASGAALVAFGSDTGGSTRNPASYCGVVGFKPTYGLLSRHGLIPLVNSMDVPGILTKTVEDSAIVLNTVAGHDVYDSTTVTDPFHPVQLDDKFSLDGIHIGIPKEYHAPGTSPDVLEAWRRAADLLEAGGAKVTEVSLPHTQHSITCYHVLCCCEVASNMARYDGIEFGHRAKVGESTEELYAATRHEGFNEVVRGRILAGNFFLLRKNYERFFLKAQQVRRLISDDFRHVFASGVDMLLTPTTLSDAPTHSWFTEHDNRTRSEQQDVFTQPVNMAGIPAITVPAALSPRGLPIGLQFIGQNFDEQKLLSVAHWFELNRDFLPLSLDFLDNPRRPQCEPLDQPL</sequence>
<dbReference type="GO" id="GO:0005524">
    <property type="term" value="F:ATP binding"/>
    <property type="evidence" value="ECO:0007669"/>
    <property type="project" value="UniProtKB-KW"/>
</dbReference>
<evidence type="ECO:0000256" key="3">
    <source>
        <dbReference type="ARBA" id="ARBA00022840"/>
    </source>
</evidence>
<keyword evidence="2 5" id="KW-0547">Nucleotide-binding</keyword>
<dbReference type="GO" id="GO:0005739">
    <property type="term" value="C:mitochondrion"/>
    <property type="evidence" value="ECO:0007669"/>
    <property type="project" value="UniProtKB-SubCell"/>
</dbReference>
<dbReference type="InterPro" id="IPR036928">
    <property type="entry name" value="AS_sf"/>
</dbReference>
<gene>
    <name evidence="7" type="ORF">BaRGS_00014388</name>
</gene>
<evidence type="ECO:0000313" key="8">
    <source>
        <dbReference type="Proteomes" id="UP001519460"/>
    </source>
</evidence>
<evidence type="ECO:0000259" key="6">
    <source>
        <dbReference type="Pfam" id="PF01425"/>
    </source>
</evidence>
<dbReference type="InterPro" id="IPR004412">
    <property type="entry name" value="GatA"/>
</dbReference>
<keyword evidence="3 5" id="KW-0067">ATP-binding</keyword>
<keyword evidence="4 5" id="KW-0648">Protein biosynthesis</keyword>
<comment type="function">
    <text evidence="5">Allows the formation of correctly charged Gln-tRNA(Gln) through the transamidation of misacylated Glu-tRNA(Gln) in the mitochondria. The reaction takes place in the presence of glutamine and ATP through an activated gamma-phospho-Glu-tRNA(Gln).</text>
</comment>
<dbReference type="PANTHER" id="PTHR11895:SF7">
    <property type="entry name" value="GLUTAMYL-TRNA(GLN) AMIDOTRANSFERASE SUBUNIT A, MITOCHONDRIAL"/>
    <property type="match status" value="1"/>
</dbReference>
<feature type="domain" description="Amidase" evidence="6">
    <location>
        <begin position="212"/>
        <end position="532"/>
    </location>
</feature>
<comment type="subcellular location">
    <subcellularLocation>
        <location evidence="5">Mitochondrion</location>
    </subcellularLocation>
</comment>
<feature type="active site" description="Charge relay system" evidence="5">
    <location>
        <position position="77"/>
    </location>
</feature>
<proteinExistence type="inferred from homology"/>
<comment type="caution">
    <text evidence="7">The sequence shown here is derived from an EMBL/GenBank/DDBJ whole genome shotgun (WGS) entry which is preliminary data.</text>
</comment>
<dbReference type="GO" id="GO:0070681">
    <property type="term" value="P:glutaminyl-tRNAGln biosynthesis via transamidation"/>
    <property type="evidence" value="ECO:0007669"/>
    <property type="project" value="UniProtKB-UniRule"/>
</dbReference>
<dbReference type="EMBL" id="JACVVK020000084">
    <property type="protein sequence ID" value="KAK7494285.1"/>
    <property type="molecule type" value="Genomic_DNA"/>
</dbReference>
<evidence type="ECO:0000256" key="2">
    <source>
        <dbReference type="ARBA" id="ARBA00022741"/>
    </source>
</evidence>
<dbReference type="SUPFAM" id="SSF75304">
    <property type="entry name" value="Amidase signature (AS) enzymes"/>
    <property type="match status" value="2"/>
</dbReference>
<feature type="active site" description="Acyl-ester intermediate" evidence="5">
    <location>
        <position position="240"/>
    </location>
</feature>